<feature type="signal peptide" evidence="1">
    <location>
        <begin position="1"/>
        <end position="24"/>
    </location>
</feature>
<sequence length="508" mass="56351">MKHKKKLASTFFIASLLATTPLWLQPQTMTVQAATNQGQEAKLSSAAEKTLQTLYAIQPELKNTDKKITGLKNGVYELRFDKGIAPGKMELYAMVGLDATTGALHRYENEQEMQKQNNQPSEAVAKQKSAAFLQKLLGDDFKKYKATQTTKGEWDAVTYTRHEHGVPVFTDRYVVGVNNTSVMYVNTFEGAPLRADSSLFAKPGKVMSKEEVTGKIASLMELTYSAHKKETGKPALKYSLESTGYLDAVTGEEFESASSLKSRYSDVIAVKPGGKKLTVSNADEAVKVLTEQFQIKMDGIELERDAHTPAEMKGEGETIYRSKGRDGRITVYTNNNEVTGFQVRGKVEMGNAIQHGNKLANAQLSYEQAKEKAMQFLQPYLDVSVKELKIDQTKIMMPSATAYSFSFYALHDGVVVTDQQYLVNVDGQTGEIVNFMDYFTKPTAPFPDKKTAISKEAAAKQFLKDRPAVLGYMFPVQNEKVQAKPSLVYSIDTVSYFLLDAVTGKSFK</sequence>
<reference evidence="3 4" key="1">
    <citation type="submission" date="2019-04" db="EMBL/GenBank/DDBJ databases">
        <title>Whole genome sequencing of Brevibacillus sp. TGS2-1.</title>
        <authorList>
            <person name="Choi A."/>
        </authorList>
    </citation>
    <scope>NUCLEOTIDE SEQUENCE [LARGE SCALE GENOMIC DNA]</scope>
    <source>
        <strain evidence="3 4">TGS2-1</strain>
    </source>
</reference>
<evidence type="ECO:0000256" key="1">
    <source>
        <dbReference type="SAM" id="SignalP"/>
    </source>
</evidence>
<name>A0A4U2YCZ8_9BACL</name>
<dbReference type="Proteomes" id="UP000307841">
    <property type="component" value="Unassembled WGS sequence"/>
</dbReference>
<feature type="domain" description="YcdB/YcdC repeated" evidence="2">
    <location>
        <begin position="301"/>
        <end position="436"/>
    </location>
</feature>
<evidence type="ECO:0000259" key="2">
    <source>
        <dbReference type="Pfam" id="PF16244"/>
    </source>
</evidence>
<evidence type="ECO:0000313" key="3">
    <source>
        <dbReference type="EMBL" id="TKI58736.1"/>
    </source>
</evidence>
<comment type="caution">
    <text evidence="3">The sequence shown here is derived from an EMBL/GenBank/DDBJ whole genome shotgun (WGS) entry which is preliminary data.</text>
</comment>
<dbReference type="Pfam" id="PF16244">
    <property type="entry name" value="DUF4901"/>
    <property type="match status" value="2"/>
</dbReference>
<organism evidence="3 4">
    <name type="scientific">Brevibacillus antibioticus</name>
    <dbReference type="NCBI Taxonomy" id="2570228"/>
    <lineage>
        <taxon>Bacteria</taxon>
        <taxon>Bacillati</taxon>
        <taxon>Bacillota</taxon>
        <taxon>Bacilli</taxon>
        <taxon>Bacillales</taxon>
        <taxon>Paenibacillaceae</taxon>
        <taxon>Brevibacillus</taxon>
    </lineage>
</organism>
<evidence type="ECO:0000313" key="4">
    <source>
        <dbReference type="Proteomes" id="UP000307841"/>
    </source>
</evidence>
<feature type="domain" description="YcdB/YcdC repeated" evidence="2">
    <location>
        <begin position="95"/>
        <end position="180"/>
    </location>
</feature>
<protein>
    <recommendedName>
        <fullName evidence="2">YcdB/YcdC repeated domain-containing protein</fullName>
    </recommendedName>
</protein>
<gene>
    <name evidence="3" type="ORF">E8L90_26915</name>
</gene>
<feature type="chain" id="PRO_5039106553" description="YcdB/YcdC repeated domain-containing protein" evidence="1">
    <location>
        <begin position="25"/>
        <end position="508"/>
    </location>
</feature>
<proteinExistence type="predicted"/>
<accession>A0A4U2YCZ8</accession>
<dbReference type="InterPro" id="IPR032599">
    <property type="entry name" value="YcdB/YcdC_rep_domain"/>
</dbReference>
<keyword evidence="1" id="KW-0732">Signal</keyword>
<dbReference type="EMBL" id="SZNK01000001">
    <property type="protein sequence ID" value="TKI58736.1"/>
    <property type="molecule type" value="Genomic_DNA"/>
</dbReference>
<dbReference type="AlphaFoldDB" id="A0A4U2YCZ8"/>
<keyword evidence="4" id="KW-1185">Reference proteome</keyword>
<dbReference type="OrthoDB" id="2473378at2"/>
<dbReference type="RefSeq" id="WP_137032333.1">
    <property type="nucleotide sequence ID" value="NZ_SZNK01000001.1"/>
</dbReference>